<evidence type="ECO:0000256" key="4">
    <source>
        <dbReference type="SAM" id="SignalP"/>
    </source>
</evidence>
<comment type="caution">
    <text evidence="6">The sequence shown here is derived from an EMBL/GenBank/DDBJ whole genome shotgun (WGS) entry which is preliminary data.</text>
</comment>
<evidence type="ECO:0000313" key="6">
    <source>
        <dbReference type="EMBL" id="KAL2856507.1"/>
    </source>
</evidence>
<reference evidence="6 7" key="1">
    <citation type="submission" date="2024-07" db="EMBL/GenBank/DDBJ databases">
        <title>Section-level genome sequencing and comparative genomics of Aspergillus sections Usti and Cavernicolus.</title>
        <authorList>
            <consortium name="Lawrence Berkeley National Laboratory"/>
            <person name="Nybo J.L."/>
            <person name="Vesth T.C."/>
            <person name="Theobald S."/>
            <person name="Frisvad J.C."/>
            <person name="Larsen T.O."/>
            <person name="Kjaerboelling I."/>
            <person name="Rothschild-Mancinelli K."/>
            <person name="Lyhne E.K."/>
            <person name="Kogle M.E."/>
            <person name="Barry K."/>
            <person name="Clum A."/>
            <person name="Na H."/>
            <person name="Ledsgaard L."/>
            <person name="Lin J."/>
            <person name="Lipzen A."/>
            <person name="Kuo A."/>
            <person name="Riley R."/>
            <person name="Mondo S."/>
            <person name="Labutti K."/>
            <person name="Haridas S."/>
            <person name="Pangalinan J."/>
            <person name="Salamov A.A."/>
            <person name="Simmons B.A."/>
            <person name="Magnuson J.K."/>
            <person name="Chen J."/>
            <person name="Drula E."/>
            <person name="Henrissat B."/>
            <person name="Wiebenga A."/>
            <person name="Lubbers R.J."/>
            <person name="Gomes A.C."/>
            <person name="Makela M.R."/>
            <person name="Stajich J."/>
            <person name="Grigoriev I.V."/>
            <person name="Mortensen U.H."/>
            <person name="De Vries R.P."/>
            <person name="Baker S.E."/>
            <person name="Andersen M.R."/>
        </authorList>
    </citation>
    <scope>NUCLEOTIDE SEQUENCE [LARGE SCALE GENOMIC DNA]</scope>
    <source>
        <strain evidence="6 7">CBS 123904</strain>
    </source>
</reference>
<dbReference type="InterPro" id="IPR055372">
    <property type="entry name" value="CBM96"/>
</dbReference>
<keyword evidence="7" id="KW-1185">Reference proteome</keyword>
<dbReference type="EMBL" id="JBFXLU010000007">
    <property type="protein sequence ID" value="KAL2856507.1"/>
    <property type="molecule type" value="Genomic_DNA"/>
</dbReference>
<dbReference type="Pfam" id="PF24517">
    <property type="entry name" value="CBM96"/>
    <property type="match status" value="1"/>
</dbReference>
<comment type="subcellular location">
    <subcellularLocation>
        <location evidence="1">Secreted</location>
    </subcellularLocation>
</comment>
<organism evidence="6 7">
    <name type="scientific">Aspergillus pseudoustus</name>
    <dbReference type="NCBI Taxonomy" id="1810923"/>
    <lineage>
        <taxon>Eukaryota</taxon>
        <taxon>Fungi</taxon>
        <taxon>Dikarya</taxon>
        <taxon>Ascomycota</taxon>
        <taxon>Pezizomycotina</taxon>
        <taxon>Eurotiomycetes</taxon>
        <taxon>Eurotiomycetidae</taxon>
        <taxon>Eurotiales</taxon>
        <taxon>Aspergillaceae</taxon>
        <taxon>Aspergillus</taxon>
        <taxon>Aspergillus subgen. Nidulantes</taxon>
    </lineage>
</organism>
<name>A0ABR4KW60_9EURO</name>
<proteinExistence type="predicted"/>
<evidence type="ECO:0000256" key="2">
    <source>
        <dbReference type="ARBA" id="ARBA00022525"/>
    </source>
</evidence>
<feature type="chain" id="PRO_5047286895" description="Carbohydrate-binding module family 96 domain-containing protein" evidence="4">
    <location>
        <begin position="23"/>
        <end position="738"/>
    </location>
</feature>
<sequence length="738" mass="81187">MSIATRAAAVAVLLTCSQFVRAVPAIDPNLKPSKPSKAQISYVDTSLESYDRFVPMVDGAPFFYNGVQIRVDKTEDVWGLDDTDNKKLFTLAAEDGFTVVNSQVRWMDIQPDISFNATQSAYIQGGSNNETNFADEPSVRVGYSSQSEDDLKLSYFKFDFSDYQHPHDEITAAKLRIYVNADSIDKRSFVGNLYGITNNTWDPATITWANAPSHDGVDISGEEGEDYFIASSSPSWDRIKAAFYYDFDCSDFIINHVNGRVASFILQATGDTNVTVGATIDGAGEDKPPQLVLSNKNEFDWGFLDKMLEWCTALGLKFEIVWFGSDSTDVSMDNRVPYFALNRTKLERLTDDGDGEGHVVVFSKNTDPAYGTYWFILDKNDLTLRKLEKNAIKAMLNHVADWEEANGHPRTLIGVDVANENEVFAMHGSSFEPWHNPATFGAFDDFDSEQDFVSRTMWEWAVNLANGVKESEYPVWTRQNDVNRASSRYSVPYNEARRQDEGTSLDFIGIDLYTRSLPSAFAVGHAPAGPYAITYATGQNLPMIMENSGAAENAASLALATLAGGGLYNTYDLYSSDDFGLYVPGEDYKDPIARGDYVETVRKTNAMLNKVAADIATKKSTGSGGESLAYLNVYLDGKNTTASFGDVALDYAPSNNSAGVGIVIARGPRELAVLSTAAASFNLTGLDAYGVRSLQAGAYKHGRWSSDERVAYETDSGSTLFDIDAYACIRLVTRKNVL</sequence>
<evidence type="ECO:0000256" key="1">
    <source>
        <dbReference type="ARBA" id="ARBA00004613"/>
    </source>
</evidence>
<dbReference type="NCBIfam" id="NF033679">
    <property type="entry name" value="DNRLRE_dom"/>
    <property type="match status" value="1"/>
</dbReference>
<dbReference type="Proteomes" id="UP001610446">
    <property type="component" value="Unassembled WGS sequence"/>
</dbReference>
<feature type="domain" description="Carbohydrate-binding module family 96" evidence="5">
    <location>
        <begin position="114"/>
        <end position="294"/>
    </location>
</feature>
<gene>
    <name evidence="6" type="ORF">BJY01DRAFT_242845</name>
</gene>
<keyword evidence="3 4" id="KW-0732">Signal</keyword>
<dbReference type="SUPFAM" id="SSF51445">
    <property type="entry name" value="(Trans)glycosidases"/>
    <property type="match status" value="1"/>
</dbReference>
<evidence type="ECO:0000256" key="3">
    <source>
        <dbReference type="ARBA" id="ARBA00022729"/>
    </source>
</evidence>
<dbReference type="InterPro" id="IPR017853">
    <property type="entry name" value="GH"/>
</dbReference>
<feature type="signal peptide" evidence="4">
    <location>
        <begin position="1"/>
        <end position="22"/>
    </location>
</feature>
<keyword evidence="2" id="KW-0964">Secreted</keyword>
<protein>
    <recommendedName>
        <fullName evidence="5">Carbohydrate-binding module family 96 domain-containing protein</fullName>
    </recommendedName>
</protein>
<evidence type="ECO:0000313" key="7">
    <source>
        <dbReference type="Proteomes" id="UP001610446"/>
    </source>
</evidence>
<dbReference type="Gene3D" id="3.20.20.80">
    <property type="entry name" value="Glycosidases"/>
    <property type="match status" value="1"/>
</dbReference>
<accession>A0ABR4KW60</accession>
<evidence type="ECO:0000259" key="5">
    <source>
        <dbReference type="Pfam" id="PF24517"/>
    </source>
</evidence>